<proteinExistence type="predicted"/>
<dbReference type="GO" id="GO:0046983">
    <property type="term" value="F:protein dimerization activity"/>
    <property type="evidence" value="ECO:0007669"/>
    <property type="project" value="InterPro"/>
</dbReference>
<dbReference type="GO" id="GO:0007283">
    <property type="term" value="P:spermatogenesis"/>
    <property type="evidence" value="ECO:0007669"/>
    <property type="project" value="UniProtKB-KW"/>
</dbReference>
<dbReference type="SUPFAM" id="SSF47459">
    <property type="entry name" value="HLH, helix-loop-helix DNA-binding domain"/>
    <property type="match status" value="1"/>
</dbReference>
<dbReference type="InterPro" id="IPR036638">
    <property type="entry name" value="HLH_DNA-bd_sf"/>
</dbReference>
<evidence type="ECO:0000256" key="2">
    <source>
        <dbReference type="ARBA" id="ARBA00022473"/>
    </source>
</evidence>
<keyword evidence="6" id="KW-0238">DNA-binding</keyword>
<evidence type="ECO:0000313" key="11">
    <source>
        <dbReference type="EMBL" id="KAK7131777.1"/>
    </source>
</evidence>
<evidence type="ECO:0000256" key="3">
    <source>
        <dbReference type="ARBA" id="ARBA00022782"/>
    </source>
</evidence>
<evidence type="ECO:0000256" key="7">
    <source>
        <dbReference type="ARBA" id="ARBA00023163"/>
    </source>
</evidence>
<dbReference type="GO" id="GO:0000981">
    <property type="term" value="F:DNA-binding transcription factor activity, RNA polymerase II-specific"/>
    <property type="evidence" value="ECO:0007669"/>
    <property type="project" value="TreeGrafter"/>
</dbReference>
<dbReference type="SMART" id="SM00353">
    <property type="entry name" value="HLH"/>
    <property type="match status" value="1"/>
</dbReference>
<dbReference type="AlphaFoldDB" id="A0AAN9GX16"/>
<organism evidence="11 12">
    <name type="scientific">Phoxinus phoxinus</name>
    <name type="common">Eurasian minnow</name>
    <dbReference type="NCBI Taxonomy" id="58324"/>
    <lineage>
        <taxon>Eukaryota</taxon>
        <taxon>Metazoa</taxon>
        <taxon>Chordata</taxon>
        <taxon>Craniata</taxon>
        <taxon>Vertebrata</taxon>
        <taxon>Euteleostomi</taxon>
        <taxon>Actinopterygii</taxon>
        <taxon>Neopterygii</taxon>
        <taxon>Teleostei</taxon>
        <taxon>Ostariophysi</taxon>
        <taxon>Cypriniformes</taxon>
        <taxon>Leuciscidae</taxon>
        <taxon>Phoxininae</taxon>
        <taxon>Phoxinus</taxon>
    </lineage>
</organism>
<keyword evidence="5" id="KW-0805">Transcription regulation</keyword>
<keyword evidence="3" id="KW-0221">Differentiation</keyword>
<keyword evidence="8" id="KW-0539">Nucleus</keyword>
<evidence type="ECO:0000256" key="9">
    <source>
        <dbReference type="SAM" id="MobiDB-lite"/>
    </source>
</evidence>
<dbReference type="GO" id="GO:0000978">
    <property type="term" value="F:RNA polymerase II cis-regulatory region sequence-specific DNA binding"/>
    <property type="evidence" value="ECO:0007669"/>
    <property type="project" value="TreeGrafter"/>
</dbReference>
<evidence type="ECO:0000259" key="10">
    <source>
        <dbReference type="PROSITE" id="PS50888"/>
    </source>
</evidence>
<keyword evidence="7" id="KW-0804">Transcription</keyword>
<dbReference type="FunFam" id="4.10.280.10:FF:000057">
    <property type="entry name" value="transcription factor-like 5 protein-like"/>
    <property type="match status" value="1"/>
</dbReference>
<dbReference type="Gene3D" id="4.10.280.10">
    <property type="entry name" value="Helix-loop-helix DNA-binding domain"/>
    <property type="match status" value="1"/>
</dbReference>
<gene>
    <name evidence="11" type="ORF">R3I93_018365</name>
</gene>
<dbReference type="InterPro" id="IPR039583">
    <property type="entry name" value="TCFL5/SOLH1/2"/>
</dbReference>
<dbReference type="InterPro" id="IPR011598">
    <property type="entry name" value="bHLH_dom"/>
</dbReference>
<evidence type="ECO:0000256" key="6">
    <source>
        <dbReference type="ARBA" id="ARBA00023125"/>
    </source>
</evidence>
<dbReference type="Pfam" id="PF00010">
    <property type="entry name" value="HLH"/>
    <property type="match status" value="1"/>
</dbReference>
<keyword evidence="12" id="KW-1185">Reference proteome</keyword>
<feature type="compositionally biased region" description="Basic and acidic residues" evidence="9">
    <location>
        <begin position="141"/>
        <end position="152"/>
    </location>
</feature>
<accession>A0AAN9GX16</accession>
<protein>
    <recommendedName>
        <fullName evidence="10">BHLH domain-containing protein</fullName>
    </recommendedName>
</protein>
<dbReference type="GO" id="GO:0005634">
    <property type="term" value="C:nucleus"/>
    <property type="evidence" value="ECO:0007669"/>
    <property type="project" value="UniProtKB-SubCell"/>
</dbReference>
<dbReference type="PROSITE" id="PS50888">
    <property type="entry name" value="BHLH"/>
    <property type="match status" value="1"/>
</dbReference>
<dbReference type="GO" id="GO:0030154">
    <property type="term" value="P:cell differentiation"/>
    <property type="evidence" value="ECO:0007669"/>
    <property type="project" value="UniProtKB-KW"/>
</dbReference>
<dbReference type="PANTHER" id="PTHR15402">
    <property type="entry name" value="TRANSCRIPTION FACTOR-LIKE 5 PROTEIN"/>
    <property type="match status" value="1"/>
</dbReference>
<evidence type="ECO:0000256" key="8">
    <source>
        <dbReference type="ARBA" id="ARBA00023242"/>
    </source>
</evidence>
<comment type="subcellular location">
    <subcellularLocation>
        <location evidence="1">Nucleus</location>
    </subcellularLocation>
</comment>
<feature type="region of interest" description="Disordered" evidence="9">
    <location>
        <begin position="135"/>
        <end position="158"/>
    </location>
</feature>
<keyword evidence="2" id="KW-0217">Developmental protein</keyword>
<sequence length="404" mass="44439">MSTSVACASSEDHHGCEAGSVAGGPSCQFSLMEMSEVEYFQHMIQSHMEAQTGRSGFSQLEESLSGEPAEEPCTAALQEIRMLLVDQPGGGGMRCEATPGGGGLSSEATPDGGGLGCEATPGGGVEVPSSVLDRAQCAGGDRPHRREPRPLEGRPSPPARVCLEKRFVSVHCHSANTAGLSTHAQIENWSNPDKMVRIQGTYPYEGHLLKTGVQQSELLIPTELTVSFRAEKESVMRAPFVIYTDPADQHVTLKNEVNKAARPIKRVRTRALRPSNIIQGSENWKTCASVSCANRDQTRPLTDRTQRKEVHNRKERDRRRRIRLCCDELNLLVPFCYADTDKATTLQWTTAFLKYIQEIHGDCLKQDFQRTFCGKTGLRLKPSCVSVAHHLQPCANLENPFTHT</sequence>
<dbReference type="Proteomes" id="UP001364617">
    <property type="component" value="Unassembled WGS sequence"/>
</dbReference>
<feature type="domain" description="BHLH" evidence="10">
    <location>
        <begin position="306"/>
        <end position="356"/>
    </location>
</feature>
<evidence type="ECO:0000313" key="12">
    <source>
        <dbReference type="Proteomes" id="UP001364617"/>
    </source>
</evidence>
<keyword evidence="4" id="KW-0744">Spermatogenesis</keyword>
<dbReference type="PANTHER" id="PTHR15402:SF2">
    <property type="entry name" value="TRANSCRIPTION FACTOR LIKE 5"/>
    <property type="match status" value="1"/>
</dbReference>
<name>A0AAN9GX16_9TELE</name>
<reference evidence="11 12" key="1">
    <citation type="submission" date="2024-02" db="EMBL/GenBank/DDBJ databases">
        <title>Chromosome-level genome assembly of the Eurasian Minnow (Phoxinus phoxinus).</title>
        <authorList>
            <person name="Oriowo T.O."/>
            <person name="Martin S."/>
            <person name="Stange M."/>
            <person name="Chrysostomakis Y."/>
            <person name="Brown T."/>
            <person name="Winkler S."/>
            <person name="Kukowka S."/>
            <person name="Myers E.W."/>
            <person name="Bohne A."/>
        </authorList>
    </citation>
    <scope>NUCLEOTIDE SEQUENCE [LARGE SCALE GENOMIC DNA]</scope>
    <source>
        <strain evidence="11">ZFMK-TIS-60720</strain>
        <tissue evidence="11">Whole Organism</tissue>
    </source>
</reference>
<evidence type="ECO:0000256" key="1">
    <source>
        <dbReference type="ARBA" id="ARBA00004123"/>
    </source>
</evidence>
<evidence type="ECO:0000256" key="5">
    <source>
        <dbReference type="ARBA" id="ARBA00023015"/>
    </source>
</evidence>
<dbReference type="EMBL" id="JAYKXH010000020">
    <property type="protein sequence ID" value="KAK7131777.1"/>
    <property type="molecule type" value="Genomic_DNA"/>
</dbReference>
<comment type="caution">
    <text evidence="11">The sequence shown here is derived from an EMBL/GenBank/DDBJ whole genome shotgun (WGS) entry which is preliminary data.</text>
</comment>
<evidence type="ECO:0000256" key="4">
    <source>
        <dbReference type="ARBA" id="ARBA00022871"/>
    </source>
</evidence>